<evidence type="ECO:0008006" key="3">
    <source>
        <dbReference type="Google" id="ProtNLM"/>
    </source>
</evidence>
<organism evidence="1">
    <name type="scientific">viral metagenome</name>
    <dbReference type="NCBI Taxonomy" id="1070528"/>
    <lineage>
        <taxon>unclassified sequences</taxon>
        <taxon>metagenomes</taxon>
        <taxon>organismal metagenomes</taxon>
    </lineage>
</organism>
<proteinExistence type="predicted"/>
<sequence length="242" mass="26840">MDNLKIYNALKQPPKEALRQIQGGRLSGKTDINPQWRYKAMTEQFGMCGVGWKYEVVSKESKEASDGQVFAFVDINLYYKIDDKWSDPIPGSGGSMLVEKEKAGLHANDEGYKMATTDALSTAMKMLGVAADIYAGLWDGAKYRDSVETTKAPEKPVLPTVEIPRTTEGITIPQTKKIHATAKEKGLPPEAARAYMQKTFNKSSTKELTKEEASTMIEFLEEIKPDDIPLVRAAKELGAKEE</sequence>
<gene>
    <name evidence="1" type="ORF">MM415A02030_0019</name>
    <name evidence="2" type="ORF">MM415B02664_0019</name>
</gene>
<dbReference type="EMBL" id="MT142093">
    <property type="protein sequence ID" value="QJA74374.1"/>
    <property type="molecule type" value="Genomic_DNA"/>
</dbReference>
<evidence type="ECO:0000313" key="1">
    <source>
        <dbReference type="EMBL" id="QJA74374.1"/>
    </source>
</evidence>
<dbReference type="AlphaFoldDB" id="A0A6M3JWS0"/>
<protein>
    <recommendedName>
        <fullName evidence="3">Rad52/22 double-strand break repair protein</fullName>
    </recommendedName>
</protein>
<accession>A0A6M3JWS0</accession>
<name>A0A6M3JWS0_9ZZZZ</name>
<reference evidence="1" key="1">
    <citation type="submission" date="2020-03" db="EMBL/GenBank/DDBJ databases">
        <title>The deep terrestrial virosphere.</title>
        <authorList>
            <person name="Holmfeldt K."/>
            <person name="Nilsson E."/>
            <person name="Simone D."/>
            <person name="Lopez-Fernandez M."/>
            <person name="Wu X."/>
            <person name="de Brujin I."/>
            <person name="Lundin D."/>
            <person name="Andersson A."/>
            <person name="Bertilsson S."/>
            <person name="Dopson M."/>
        </authorList>
    </citation>
    <scope>NUCLEOTIDE SEQUENCE</scope>
    <source>
        <strain evidence="1">MM415A02030</strain>
        <strain evidence="2">MM415B02664</strain>
    </source>
</reference>
<dbReference type="EMBL" id="MT142809">
    <property type="protein sequence ID" value="QJA88882.1"/>
    <property type="molecule type" value="Genomic_DNA"/>
</dbReference>
<evidence type="ECO:0000313" key="2">
    <source>
        <dbReference type="EMBL" id="QJA88882.1"/>
    </source>
</evidence>